<keyword evidence="2" id="KW-0328">Glycosyltransferase</keyword>
<dbReference type="PANTHER" id="PTHR48043:SF159">
    <property type="entry name" value="EG:EG0003.4 PROTEIN-RELATED"/>
    <property type="match status" value="1"/>
</dbReference>
<dbReference type="InterPro" id="IPR050271">
    <property type="entry name" value="UDP-glycosyltransferase"/>
</dbReference>
<keyword evidence="4" id="KW-0472">Membrane</keyword>
<protein>
    <recommendedName>
        <fullName evidence="7">UDP-glucuronosyltransferase</fullName>
    </recommendedName>
</protein>
<dbReference type="Gene3D" id="3.40.50.2000">
    <property type="entry name" value="Glycogen Phosphorylase B"/>
    <property type="match status" value="1"/>
</dbReference>
<keyword evidence="6" id="KW-1185">Reference proteome</keyword>
<reference evidence="5" key="1">
    <citation type="submission" date="2019-08" db="EMBL/GenBank/DDBJ databases">
        <title>The genome of the North American firefly Photinus pyralis.</title>
        <authorList>
            <consortium name="Photinus pyralis genome working group"/>
            <person name="Fallon T.R."/>
            <person name="Sander Lower S.E."/>
            <person name="Weng J.-K."/>
        </authorList>
    </citation>
    <scope>NUCLEOTIDE SEQUENCE</scope>
    <source>
        <strain evidence="5">TRF0915ILg1</strain>
        <tissue evidence="5">Whole body</tissue>
    </source>
</reference>
<evidence type="ECO:0000256" key="2">
    <source>
        <dbReference type="ARBA" id="ARBA00022676"/>
    </source>
</evidence>
<name>A0A8K0GI88_IGNLU</name>
<feature type="non-terminal residue" evidence="5">
    <location>
        <position position="1"/>
    </location>
</feature>
<accession>A0A8K0GI88</accession>
<organism evidence="5 6">
    <name type="scientific">Ignelater luminosus</name>
    <name type="common">Cucubano</name>
    <name type="synonym">Pyrophorus luminosus</name>
    <dbReference type="NCBI Taxonomy" id="2038154"/>
    <lineage>
        <taxon>Eukaryota</taxon>
        <taxon>Metazoa</taxon>
        <taxon>Ecdysozoa</taxon>
        <taxon>Arthropoda</taxon>
        <taxon>Hexapoda</taxon>
        <taxon>Insecta</taxon>
        <taxon>Pterygota</taxon>
        <taxon>Neoptera</taxon>
        <taxon>Endopterygota</taxon>
        <taxon>Coleoptera</taxon>
        <taxon>Polyphaga</taxon>
        <taxon>Elateriformia</taxon>
        <taxon>Elateroidea</taxon>
        <taxon>Elateridae</taxon>
        <taxon>Agrypninae</taxon>
        <taxon>Pyrophorini</taxon>
        <taxon>Ignelater</taxon>
    </lineage>
</organism>
<sequence length="165" mass="18856">HPNIRAFITHGGLLSITESIYSGVPMVIIPIFGDQKMNAEQAVLNGVAIKVPFQDFTGDNLANALNEILTNSSYSEAASKRSRILRDQPLKPMDKAIFWIEYVLRHQGATHLRSAALNLTWYQYYLLDVIAFVVFIIILGLYCSRLLFYYLFRSNKKQKLKVKDQ</sequence>
<dbReference type="CDD" id="cd03784">
    <property type="entry name" value="GT1_Gtf-like"/>
    <property type="match status" value="1"/>
</dbReference>
<dbReference type="AlphaFoldDB" id="A0A8K0GI88"/>
<comment type="similarity">
    <text evidence="1">Belongs to the UDP-glycosyltransferase family.</text>
</comment>
<evidence type="ECO:0000313" key="5">
    <source>
        <dbReference type="EMBL" id="KAF2900271.1"/>
    </source>
</evidence>
<gene>
    <name evidence="5" type="ORF">ILUMI_05915</name>
</gene>
<evidence type="ECO:0008006" key="7">
    <source>
        <dbReference type="Google" id="ProtNLM"/>
    </source>
</evidence>
<dbReference type="Proteomes" id="UP000801492">
    <property type="component" value="Unassembled WGS sequence"/>
</dbReference>
<evidence type="ECO:0000256" key="3">
    <source>
        <dbReference type="ARBA" id="ARBA00022679"/>
    </source>
</evidence>
<dbReference type="InterPro" id="IPR002213">
    <property type="entry name" value="UDP_glucos_trans"/>
</dbReference>
<evidence type="ECO:0000256" key="4">
    <source>
        <dbReference type="SAM" id="Phobius"/>
    </source>
</evidence>
<keyword evidence="4" id="KW-1133">Transmembrane helix</keyword>
<evidence type="ECO:0000256" key="1">
    <source>
        <dbReference type="ARBA" id="ARBA00009995"/>
    </source>
</evidence>
<proteinExistence type="inferred from homology"/>
<keyword evidence="4" id="KW-0812">Transmembrane</keyword>
<dbReference type="OrthoDB" id="5835829at2759"/>
<dbReference type="GO" id="GO:0008194">
    <property type="term" value="F:UDP-glycosyltransferase activity"/>
    <property type="evidence" value="ECO:0007669"/>
    <property type="project" value="InterPro"/>
</dbReference>
<dbReference type="EMBL" id="VTPC01002303">
    <property type="protein sequence ID" value="KAF2900271.1"/>
    <property type="molecule type" value="Genomic_DNA"/>
</dbReference>
<feature type="transmembrane region" description="Helical" evidence="4">
    <location>
        <begin position="129"/>
        <end position="152"/>
    </location>
</feature>
<comment type="caution">
    <text evidence="5">The sequence shown here is derived from an EMBL/GenBank/DDBJ whole genome shotgun (WGS) entry which is preliminary data.</text>
</comment>
<dbReference type="Pfam" id="PF00201">
    <property type="entry name" value="UDPGT"/>
    <property type="match status" value="1"/>
</dbReference>
<evidence type="ECO:0000313" key="6">
    <source>
        <dbReference type="Proteomes" id="UP000801492"/>
    </source>
</evidence>
<keyword evidence="3" id="KW-0808">Transferase</keyword>
<dbReference type="SUPFAM" id="SSF53756">
    <property type="entry name" value="UDP-Glycosyltransferase/glycogen phosphorylase"/>
    <property type="match status" value="1"/>
</dbReference>
<dbReference type="PANTHER" id="PTHR48043">
    <property type="entry name" value="EG:EG0003.4 PROTEIN-RELATED"/>
    <property type="match status" value="1"/>
</dbReference>